<reference evidence="1" key="1">
    <citation type="submission" date="2023-03" db="EMBL/GenBank/DDBJ databases">
        <authorList>
            <person name="Steffen K."/>
            <person name="Cardenas P."/>
        </authorList>
    </citation>
    <scope>NUCLEOTIDE SEQUENCE</scope>
</reference>
<dbReference type="EMBL" id="CASHTH010004498">
    <property type="protein sequence ID" value="CAI8058220.1"/>
    <property type="molecule type" value="Genomic_DNA"/>
</dbReference>
<evidence type="ECO:0008006" key="3">
    <source>
        <dbReference type="Google" id="ProtNLM"/>
    </source>
</evidence>
<evidence type="ECO:0000313" key="2">
    <source>
        <dbReference type="Proteomes" id="UP001174909"/>
    </source>
</evidence>
<protein>
    <recommendedName>
        <fullName evidence="3">Charged multivesicular body protein 6</fullName>
    </recommendedName>
</protein>
<dbReference type="AlphaFoldDB" id="A0AA35U136"/>
<gene>
    <name evidence="1" type="ORF">GBAR_LOCUS31662</name>
</gene>
<keyword evidence="2" id="KW-1185">Reference proteome</keyword>
<evidence type="ECO:0000313" key="1">
    <source>
        <dbReference type="EMBL" id="CAI8058220.1"/>
    </source>
</evidence>
<proteinExistence type="predicted"/>
<name>A0AA35U136_GEOBA</name>
<sequence length="113" mass="12264">MAETNALVLEAYQKGRDVLKTINDDMLTAAEEVVDELHEVIQESEEVGAILGGNVENEELERELEALLSGPDSSTKADDLAEQLSKLELVSPPDADPTQIMAQKKIPAVTPLH</sequence>
<accession>A0AA35U136</accession>
<organism evidence="1 2">
    <name type="scientific">Geodia barretti</name>
    <name type="common">Barrett's horny sponge</name>
    <dbReference type="NCBI Taxonomy" id="519541"/>
    <lineage>
        <taxon>Eukaryota</taxon>
        <taxon>Metazoa</taxon>
        <taxon>Porifera</taxon>
        <taxon>Demospongiae</taxon>
        <taxon>Heteroscleromorpha</taxon>
        <taxon>Tetractinellida</taxon>
        <taxon>Astrophorina</taxon>
        <taxon>Geodiidae</taxon>
        <taxon>Geodia</taxon>
    </lineage>
</organism>
<dbReference type="Proteomes" id="UP001174909">
    <property type="component" value="Unassembled WGS sequence"/>
</dbReference>
<comment type="caution">
    <text evidence="1">The sequence shown here is derived from an EMBL/GenBank/DDBJ whole genome shotgun (WGS) entry which is preliminary data.</text>
</comment>